<dbReference type="AlphaFoldDB" id="W7TH88"/>
<evidence type="ECO:0000256" key="1">
    <source>
        <dbReference type="SAM" id="MobiDB-lite"/>
    </source>
</evidence>
<name>W7TH88_9STRA</name>
<comment type="caution">
    <text evidence="2">The sequence shown here is derived from an EMBL/GenBank/DDBJ whole genome shotgun (WGS) entry which is preliminary data.</text>
</comment>
<gene>
    <name evidence="2" type="ORF">Naga_101054g2</name>
</gene>
<keyword evidence="3" id="KW-1185">Reference proteome</keyword>
<organism evidence="2 3">
    <name type="scientific">Nannochloropsis gaditana</name>
    <dbReference type="NCBI Taxonomy" id="72520"/>
    <lineage>
        <taxon>Eukaryota</taxon>
        <taxon>Sar</taxon>
        <taxon>Stramenopiles</taxon>
        <taxon>Ochrophyta</taxon>
        <taxon>Eustigmatophyceae</taxon>
        <taxon>Eustigmatales</taxon>
        <taxon>Monodopsidaceae</taxon>
        <taxon>Nannochloropsis</taxon>
    </lineage>
</organism>
<evidence type="ECO:0000313" key="2">
    <source>
        <dbReference type="EMBL" id="EWM22903.1"/>
    </source>
</evidence>
<dbReference type="Proteomes" id="UP000019335">
    <property type="component" value="Chromosome 19"/>
</dbReference>
<accession>W7TH88</accession>
<protein>
    <submittedName>
        <fullName evidence="2">Uncharacterized protein</fullName>
    </submittedName>
</protein>
<proteinExistence type="predicted"/>
<dbReference type="EMBL" id="AZIL01002024">
    <property type="protein sequence ID" value="EWM22903.1"/>
    <property type="molecule type" value="Genomic_DNA"/>
</dbReference>
<reference evidence="2 3" key="1">
    <citation type="journal article" date="2014" name="Mol. Plant">
        <title>Chromosome Scale Genome Assembly and Transcriptome Profiling of Nannochloropsis gaditana in Nitrogen Depletion.</title>
        <authorList>
            <person name="Corteggiani Carpinelli E."/>
            <person name="Telatin A."/>
            <person name="Vitulo N."/>
            <person name="Forcato C."/>
            <person name="D'Angelo M."/>
            <person name="Schiavon R."/>
            <person name="Vezzi A."/>
            <person name="Giacometti G.M."/>
            <person name="Morosinotto T."/>
            <person name="Valle G."/>
        </authorList>
    </citation>
    <scope>NUCLEOTIDE SEQUENCE [LARGE SCALE GENOMIC DNA]</scope>
    <source>
        <strain evidence="2 3">B-31</strain>
    </source>
</reference>
<feature type="compositionally biased region" description="Basic residues" evidence="1">
    <location>
        <begin position="10"/>
        <end position="21"/>
    </location>
</feature>
<sequence length="146" mass="16905">MIERTLDRIKLHKGGQHRRKTMSFPRSRYPSIHRTDHAYRQTWHIHPTCRRARHQEKRCSRAGKRGKNQDQQGAGGLLLLTCVRIKRRSSSRLALCSFWASTDHAVDPKAFRCGNMSPSRCHDWRLGGRLPLGKEGGEARKRRGEV</sequence>
<evidence type="ECO:0000313" key="3">
    <source>
        <dbReference type="Proteomes" id="UP000019335"/>
    </source>
</evidence>
<feature type="region of interest" description="Disordered" evidence="1">
    <location>
        <begin position="1"/>
        <end position="22"/>
    </location>
</feature>